<dbReference type="NCBIfam" id="TIGR02366">
    <property type="entry name" value="DHAK_reg"/>
    <property type="match status" value="1"/>
</dbReference>
<dbReference type="GO" id="GO:0016301">
    <property type="term" value="F:kinase activity"/>
    <property type="evidence" value="ECO:0007669"/>
    <property type="project" value="UniProtKB-KW"/>
</dbReference>
<dbReference type="PANTHER" id="PTHR43479">
    <property type="entry name" value="ACREF/ENVCD OPERON REPRESSOR-RELATED"/>
    <property type="match status" value="1"/>
</dbReference>
<dbReference type="OrthoDB" id="9810250at2"/>
<feature type="DNA-binding region" description="H-T-H motif" evidence="2">
    <location>
        <begin position="30"/>
        <end position="49"/>
    </location>
</feature>
<comment type="caution">
    <text evidence="4">The sequence shown here is derived from an EMBL/GenBank/DDBJ whole genome shotgun (WGS) entry which is preliminary data.</text>
</comment>
<keyword evidence="5" id="KW-1185">Reference proteome</keyword>
<dbReference type="InterPro" id="IPR012738">
    <property type="entry name" value="Tscrpt_reg_DhaS"/>
</dbReference>
<keyword evidence="4" id="KW-0808">Transferase</keyword>
<gene>
    <name evidence="4" type="ORF">CBF27_08395</name>
</gene>
<dbReference type="Pfam" id="PF14278">
    <property type="entry name" value="TetR_C_8"/>
    <property type="match status" value="1"/>
</dbReference>
<keyword evidence="4" id="KW-0418">Kinase</keyword>
<sequence>MMPNGSLITKKVIAYSFKNLLKQTDFQKISVKEIMTAADYRRQTFYDYFTDKYDLLTWIYHQELTETVTDFIGYEHWTAIIHRLLVHFQKNQPYYQKVLYLPPPVAFDDLVLPHCQELVAVIVADTAGRPYTDPLVKEQQIKFLAYALKGTIKDWLASNCKEDLTQIESALSQNLNHFCGKAV</sequence>
<dbReference type="Proteomes" id="UP000286773">
    <property type="component" value="Unassembled WGS sequence"/>
</dbReference>
<keyword evidence="1 2" id="KW-0238">DNA-binding</keyword>
<evidence type="ECO:0000259" key="3">
    <source>
        <dbReference type="PROSITE" id="PS50977"/>
    </source>
</evidence>
<dbReference type="AlphaFoldDB" id="A0A430ATX5"/>
<dbReference type="PROSITE" id="PS50977">
    <property type="entry name" value="HTH_TETR_2"/>
    <property type="match status" value="1"/>
</dbReference>
<dbReference type="InterPro" id="IPR050624">
    <property type="entry name" value="HTH-type_Tx_Regulator"/>
</dbReference>
<accession>A0A430ATX5</accession>
<dbReference type="EMBL" id="NGKC01000008">
    <property type="protein sequence ID" value="RSU11501.1"/>
    <property type="molecule type" value="Genomic_DNA"/>
</dbReference>
<evidence type="ECO:0000256" key="2">
    <source>
        <dbReference type="PROSITE-ProRule" id="PRU00335"/>
    </source>
</evidence>
<dbReference type="InterPro" id="IPR009057">
    <property type="entry name" value="Homeodomain-like_sf"/>
</dbReference>
<evidence type="ECO:0000313" key="5">
    <source>
        <dbReference type="Proteomes" id="UP000286773"/>
    </source>
</evidence>
<dbReference type="GO" id="GO:0003677">
    <property type="term" value="F:DNA binding"/>
    <property type="evidence" value="ECO:0007669"/>
    <property type="project" value="UniProtKB-UniRule"/>
</dbReference>
<name>A0A430ATX5_9ENTE</name>
<dbReference type="PANTHER" id="PTHR43479:SF7">
    <property type="entry name" value="TETR-FAMILY TRANSCRIPTIONAL REGULATOR"/>
    <property type="match status" value="1"/>
</dbReference>
<dbReference type="RefSeq" id="WP_126813865.1">
    <property type="nucleotide sequence ID" value="NZ_NGKC01000008.1"/>
</dbReference>
<reference evidence="4 5" key="1">
    <citation type="submission" date="2017-05" db="EMBL/GenBank/DDBJ databases">
        <title>Vagococcus spp. assemblies.</title>
        <authorList>
            <person name="Gulvik C.A."/>
        </authorList>
    </citation>
    <scope>NUCLEOTIDE SEQUENCE [LARGE SCALE GENOMIC DNA]</scope>
    <source>
        <strain evidence="4 5">LMG 24798</strain>
    </source>
</reference>
<dbReference type="Gene3D" id="1.10.357.10">
    <property type="entry name" value="Tetracycline Repressor, domain 2"/>
    <property type="match status" value="1"/>
</dbReference>
<feature type="domain" description="HTH tetR-type" evidence="3">
    <location>
        <begin position="7"/>
        <end position="67"/>
    </location>
</feature>
<protein>
    <submittedName>
        <fullName evidence="4">Dihydroxyacetone kinase transcriptional activator DhaS</fullName>
    </submittedName>
</protein>
<dbReference type="Pfam" id="PF00440">
    <property type="entry name" value="TetR_N"/>
    <property type="match status" value="1"/>
</dbReference>
<dbReference type="InterPro" id="IPR039532">
    <property type="entry name" value="TetR_C_Firmicutes"/>
</dbReference>
<evidence type="ECO:0000313" key="4">
    <source>
        <dbReference type="EMBL" id="RSU11501.1"/>
    </source>
</evidence>
<dbReference type="SUPFAM" id="SSF46689">
    <property type="entry name" value="Homeodomain-like"/>
    <property type="match status" value="1"/>
</dbReference>
<dbReference type="InterPro" id="IPR001647">
    <property type="entry name" value="HTH_TetR"/>
</dbReference>
<evidence type="ECO:0000256" key="1">
    <source>
        <dbReference type="ARBA" id="ARBA00023125"/>
    </source>
</evidence>
<proteinExistence type="predicted"/>
<organism evidence="4 5">
    <name type="scientific">Vagococcus acidifermentans</name>
    <dbReference type="NCBI Taxonomy" id="564710"/>
    <lineage>
        <taxon>Bacteria</taxon>
        <taxon>Bacillati</taxon>
        <taxon>Bacillota</taxon>
        <taxon>Bacilli</taxon>
        <taxon>Lactobacillales</taxon>
        <taxon>Enterococcaceae</taxon>
        <taxon>Vagococcus</taxon>
    </lineage>
</organism>